<sequence length="116" mass="14018">METKEYRPPVRRKKRRKPRRKRRPGLLSRIRQMMSLYNLVILAIIIAGVYFIGGRLHRVWEIREDMTQTLQQEQLLRDENTRLKAQYDKLNDPDEISREAREQFGLAKPDEIPYKP</sequence>
<feature type="compositionally biased region" description="Basic residues" evidence="1">
    <location>
        <begin position="9"/>
        <end position="24"/>
    </location>
</feature>
<name>A0ABT1SQ52_9FIRM</name>
<evidence type="ECO:0000313" key="3">
    <source>
        <dbReference type="EMBL" id="MCQ5341991.1"/>
    </source>
</evidence>
<gene>
    <name evidence="3" type="ORF">NE675_02905</name>
</gene>
<dbReference type="EMBL" id="JANGEW010000003">
    <property type="protein sequence ID" value="MCQ5341991.1"/>
    <property type="molecule type" value="Genomic_DNA"/>
</dbReference>
<keyword evidence="2" id="KW-0812">Transmembrane</keyword>
<dbReference type="RefSeq" id="WP_062411441.1">
    <property type="nucleotide sequence ID" value="NZ_JAJCIO010000003.1"/>
</dbReference>
<evidence type="ECO:0000313" key="4">
    <source>
        <dbReference type="Proteomes" id="UP001206692"/>
    </source>
</evidence>
<feature type="region of interest" description="Disordered" evidence="1">
    <location>
        <begin position="1"/>
        <end position="25"/>
    </location>
</feature>
<dbReference type="InterPro" id="IPR007060">
    <property type="entry name" value="FtsL/DivIC"/>
</dbReference>
<protein>
    <submittedName>
        <fullName evidence="3">Septum formation initiator family protein</fullName>
    </submittedName>
</protein>
<keyword evidence="4" id="KW-1185">Reference proteome</keyword>
<dbReference type="Pfam" id="PF04977">
    <property type="entry name" value="DivIC"/>
    <property type="match status" value="1"/>
</dbReference>
<accession>A0ABT1SQ52</accession>
<keyword evidence="2" id="KW-1133">Transmembrane helix</keyword>
<comment type="caution">
    <text evidence="3">The sequence shown here is derived from an EMBL/GenBank/DDBJ whole genome shotgun (WGS) entry which is preliminary data.</text>
</comment>
<keyword evidence="2" id="KW-0472">Membrane</keyword>
<feature type="transmembrane region" description="Helical" evidence="2">
    <location>
        <begin position="34"/>
        <end position="53"/>
    </location>
</feature>
<proteinExistence type="predicted"/>
<evidence type="ECO:0000256" key="1">
    <source>
        <dbReference type="SAM" id="MobiDB-lite"/>
    </source>
</evidence>
<evidence type="ECO:0000256" key="2">
    <source>
        <dbReference type="SAM" id="Phobius"/>
    </source>
</evidence>
<dbReference type="Proteomes" id="UP001206692">
    <property type="component" value="Unassembled WGS sequence"/>
</dbReference>
<organism evidence="3 4">
    <name type="scientific">Megasphaera massiliensis</name>
    <dbReference type="NCBI Taxonomy" id="1232428"/>
    <lineage>
        <taxon>Bacteria</taxon>
        <taxon>Bacillati</taxon>
        <taxon>Bacillota</taxon>
        <taxon>Negativicutes</taxon>
        <taxon>Veillonellales</taxon>
        <taxon>Veillonellaceae</taxon>
        <taxon>Megasphaera</taxon>
    </lineage>
</organism>
<reference evidence="3 4" key="1">
    <citation type="submission" date="2022-06" db="EMBL/GenBank/DDBJ databases">
        <title>Isolation of gut microbiota from human fecal samples.</title>
        <authorList>
            <person name="Pamer E.G."/>
            <person name="Barat B."/>
            <person name="Waligurski E."/>
            <person name="Medina S."/>
            <person name="Paddock L."/>
            <person name="Mostad J."/>
        </authorList>
    </citation>
    <scope>NUCLEOTIDE SEQUENCE [LARGE SCALE GENOMIC DNA]</scope>
    <source>
        <strain evidence="3 4">DFI.1.1</strain>
    </source>
</reference>